<keyword evidence="1" id="KW-0812">Transmembrane</keyword>
<dbReference type="EMBL" id="PELP01000588">
    <property type="protein sequence ID" value="RTG99089.1"/>
    <property type="molecule type" value="Genomic_DNA"/>
</dbReference>
<sequence length="66" mass="7475">METVAFGVLLFFGLLNLWVFHRFKKPLLPLVLALFISFLVFFLSPVLGLLVFLLGQTLAFYAAGKR</sequence>
<dbReference type="RefSeq" id="WP_015716886.1">
    <property type="nucleotide sequence ID" value="NZ_PELM01000299.1"/>
</dbReference>
<feature type="transmembrane region" description="Helical" evidence="1">
    <location>
        <begin position="32"/>
        <end position="63"/>
    </location>
</feature>
<dbReference type="Proteomes" id="UP000287173">
    <property type="component" value="Unassembled WGS sequence"/>
</dbReference>
<evidence type="ECO:0000313" key="4">
    <source>
        <dbReference type="EMBL" id="RTH02111.1"/>
    </source>
</evidence>
<dbReference type="Proteomes" id="UP000286734">
    <property type="component" value="Unassembled WGS sequence"/>
</dbReference>
<gene>
    <name evidence="10" type="ORF">CSW14_06005</name>
    <name evidence="9" type="ORF">CSW23_06880</name>
    <name evidence="6" type="ORF">CSW25_13380</name>
    <name evidence="8" type="ORF">CSW27_10990</name>
    <name evidence="7" type="ORF">CSW30_05025</name>
    <name evidence="5" type="ORF">CSW37_04990</name>
    <name evidence="4" type="ORF">CSW45_08640</name>
    <name evidence="2" type="ORF">CSW47_16495</name>
    <name evidence="3" type="ORF">CSW50_08705</name>
</gene>
<evidence type="ECO:0000313" key="13">
    <source>
        <dbReference type="Proteomes" id="UP000287155"/>
    </source>
</evidence>
<evidence type="ECO:0000313" key="19">
    <source>
        <dbReference type="Proteomes" id="UP000288082"/>
    </source>
</evidence>
<evidence type="ECO:0000313" key="5">
    <source>
        <dbReference type="EMBL" id="RTH38226.1"/>
    </source>
</evidence>
<evidence type="ECO:0000313" key="9">
    <source>
        <dbReference type="EMBL" id="RTI16900.1"/>
    </source>
</evidence>
<evidence type="ECO:0000313" key="11">
    <source>
        <dbReference type="Proteomes" id="UP000286734"/>
    </source>
</evidence>
<dbReference type="EMBL" id="PELR01000294">
    <property type="protein sequence ID" value="RTH02111.1"/>
    <property type="molecule type" value="Genomic_DNA"/>
</dbReference>
<evidence type="ECO:0000313" key="12">
    <source>
        <dbReference type="Proteomes" id="UP000286910"/>
    </source>
</evidence>
<dbReference type="EMBL" id="PEML01000333">
    <property type="protein sequence ID" value="RTI04140.1"/>
    <property type="molecule type" value="Genomic_DNA"/>
</dbReference>
<dbReference type="AlphaFoldDB" id="A0A430R3F1"/>
<dbReference type="Proteomes" id="UP000287962">
    <property type="component" value="Unassembled WGS sequence"/>
</dbReference>
<comment type="caution">
    <text evidence="3">The sequence shown here is derived from an EMBL/GenBank/DDBJ whole genome shotgun (WGS) entry which is preliminary data.</text>
</comment>
<proteinExistence type="predicted"/>
<dbReference type="Proteomes" id="UP000288051">
    <property type="component" value="Unassembled WGS sequence"/>
</dbReference>
<reference evidence="6" key="1">
    <citation type="submission" date="2017-10" db="EMBL/GenBank/DDBJ databases">
        <authorList>
            <person name="Wilpiszeski R.L."/>
            <person name="Zhidan Z."/>
            <person name="House C.H."/>
        </authorList>
    </citation>
    <scope>NUCLEOTIDE SEQUENCE</scope>
    <source>
        <strain evidence="6">12_S12</strain>
    </source>
</reference>
<evidence type="ECO:0000313" key="8">
    <source>
        <dbReference type="EMBL" id="RTI12087.1"/>
    </source>
</evidence>
<dbReference type="Proteomes" id="UP000287155">
    <property type="component" value="Unassembled WGS sequence"/>
</dbReference>
<dbReference type="EMBL" id="PEMW01000166">
    <property type="protein sequence ID" value="RTI56504.1"/>
    <property type="molecule type" value="Genomic_DNA"/>
</dbReference>
<dbReference type="Proteomes" id="UP000286910">
    <property type="component" value="Unassembled WGS sequence"/>
</dbReference>
<keyword evidence="1" id="KW-0472">Membrane</keyword>
<evidence type="ECO:0000256" key="1">
    <source>
        <dbReference type="SAM" id="Phobius"/>
    </source>
</evidence>
<evidence type="ECO:0000313" key="14">
    <source>
        <dbReference type="Proteomes" id="UP000287173"/>
    </source>
</evidence>
<evidence type="ECO:0000313" key="3">
    <source>
        <dbReference type="EMBL" id="RTH01922.1"/>
    </source>
</evidence>
<dbReference type="Proteomes" id="UP000287467">
    <property type="component" value="Unassembled WGS sequence"/>
</dbReference>
<name>A0A430R3F1_THESC</name>
<organism evidence="3 19">
    <name type="scientific">Thermus scotoductus</name>
    <dbReference type="NCBI Taxonomy" id="37636"/>
    <lineage>
        <taxon>Bacteria</taxon>
        <taxon>Thermotogati</taxon>
        <taxon>Deinococcota</taxon>
        <taxon>Deinococci</taxon>
        <taxon>Thermales</taxon>
        <taxon>Thermaceae</taxon>
        <taxon>Thermus</taxon>
    </lineage>
</organism>
<dbReference type="EMBL" id="PELZ01000122">
    <property type="protein sequence ID" value="RTH38226.1"/>
    <property type="molecule type" value="Genomic_DNA"/>
</dbReference>
<evidence type="ECO:0000313" key="7">
    <source>
        <dbReference type="EMBL" id="RTI09955.1"/>
    </source>
</evidence>
<keyword evidence="16" id="KW-1185">Reference proteome</keyword>
<evidence type="ECO:0000313" key="15">
    <source>
        <dbReference type="Proteomes" id="UP000287467"/>
    </source>
</evidence>
<keyword evidence="1" id="KW-1133">Transmembrane helix</keyword>
<dbReference type="EMBL" id="PEMG01000111">
    <property type="protein sequence ID" value="RTI09955.1"/>
    <property type="molecule type" value="Genomic_DNA"/>
</dbReference>
<dbReference type="EMBL" id="PELM01000299">
    <property type="protein sequence ID" value="RTH01922.1"/>
    <property type="molecule type" value="Genomic_DNA"/>
</dbReference>
<reference evidence="11 12" key="2">
    <citation type="journal article" date="2019" name="Extremophiles">
        <title>Biogeography of thermophiles and predominance of Thermus scotoductus in domestic water heaters.</title>
        <authorList>
            <person name="Wilpiszeski R.L."/>
            <person name="Zhang Z."/>
            <person name="House C.H."/>
        </authorList>
    </citation>
    <scope>NUCLEOTIDE SEQUENCE [LARGE SCALE GENOMIC DNA]</scope>
    <source>
        <strain evidence="9 18">10_S10</strain>
        <strain evidence="6 16">12_S12</strain>
        <strain evidence="8 13">14_S14</strain>
        <strain evidence="7 14">17_S17</strain>
        <strain evidence="10 15">1_S1</strain>
        <strain evidence="5 17">24_S24</strain>
        <strain evidence="4 12">32_S32</strain>
        <strain evidence="2 11">34_S34</strain>
        <strain evidence="3 19">38_S38</strain>
    </source>
</reference>
<evidence type="ECO:0000313" key="18">
    <source>
        <dbReference type="Proteomes" id="UP000288073"/>
    </source>
</evidence>
<evidence type="ECO:0000313" key="2">
    <source>
        <dbReference type="EMBL" id="RTG99089.1"/>
    </source>
</evidence>
<dbReference type="Proteomes" id="UP000288073">
    <property type="component" value="Unassembled WGS sequence"/>
</dbReference>
<accession>A0A430R3F1</accession>
<evidence type="ECO:0000313" key="10">
    <source>
        <dbReference type="EMBL" id="RTI56504.1"/>
    </source>
</evidence>
<protein>
    <submittedName>
        <fullName evidence="3">Uncharacterized protein</fullName>
    </submittedName>
</protein>
<evidence type="ECO:0000313" key="6">
    <source>
        <dbReference type="EMBL" id="RTI04140.1"/>
    </source>
</evidence>
<dbReference type="EMBL" id="PEMN01000199">
    <property type="protein sequence ID" value="RTI16900.1"/>
    <property type="molecule type" value="Genomic_DNA"/>
</dbReference>
<evidence type="ECO:0000313" key="16">
    <source>
        <dbReference type="Proteomes" id="UP000287962"/>
    </source>
</evidence>
<evidence type="ECO:0000313" key="17">
    <source>
        <dbReference type="Proteomes" id="UP000288051"/>
    </source>
</evidence>
<dbReference type="EMBL" id="PEMJ01000335">
    <property type="protein sequence ID" value="RTI12087.1"/>
    <property type="molecule type" value="Genomic_DNA"/>
</dbReference>
<dbReference type="Proteomes" id="UP000288082">
    <property type="component" value="Unassembled WGS sequence"/>
</dbReference>